<accession>A0A239A1K8</accession>
<keyword evidence="10" id="KW-0411">Iron-sulfur</keyword>
<dbReference type="GO" id="GO:0006281">
    <property type="term" value="P:DNA repair"/>
    <property type="evidence" value="ECO:0007669"/>
    <property type="project" value="UniProtKB-KW"/>
</dbReference>
<dbReference type="EC" id="3.2.2.27" evidence="3"/>
<evidence type="ECO:0000256" key="4">
    <source>
        <dbReference type="ARBA" id="ARBA00019403"/>
    </source>
</evidence>
<dbReference type="InterPro" id="IPR005273">
    <property type="entry name" value="Ura-DNA_glyco_family4"/>
</dbReference>
<name>A0A239A1K8_9PROT</name>
<comment type="catalytic activity">
    <reaction evidence="1">
        <text>Hydrolyzes single-stranded DNA or mismatched double-stranded DNA and polynucleotides, releasing free uracil.</text>
        <dbReference type="EC" id="3.2.2.27"/>
    </reaction>
</comment>
<evidence type="ECO:0000259" key="13">
    <source>
        <dbReference type="SMART" id="SM00986"/>
    </source>
</evidence>
<dbReference type="InterPro" id="IPR051536">
    <property type="entry name" value="UDG_Type-4/5"/>
</dbReference>
<dbReference type="Proteomes" id="UP000198305">
    <property type="component" value="Unassembled WGS sequence"/>
</dbReference>
<evidence type="ECO:0000313" key="15">
    <source>
        <dbReference type="Proteomes" id="UP000198305"/>
    </source>
</evidence>
<dbReference type="RefSeq" id="WP_089375703.1">
    <property type="nucleotide sequence ID" value="NZ_FZOA01000006.1"/>
</dbReference>
<evidence type="ECO:0000256" key="9">
    <source>
        <dbReference type="ARBA" id="ARBA00023004"/>
    </source>
</evidence>
<feature type="domain" description="Uracil-DNA glycosylase-like" evidence="13">
    <location>
        <begin position="160"/>
        <end position="307"/>
    </location>
</feature>
<keyword evidence="7" id="KW-0227">DNA damage</keyword>
<dbReference type="GO" id="GO:0051539">
    <property type="term" value="F:4 iron, 4 sulfur cluster binding"/>
    <property type="evidence" value="ECO:0007669"/>
    <property type="project" value="UniProtKB-KW"/>
</dbReference>
<dbReference type="CDD" id="cd10030">
    <property type="entry name" value="UDG-F4_TTUDGA_SPO1dp_like"/>
    <property type="match status" value="1"/>
</dbReference>
<evidence type="ECO:0000256" key="8">
    <source>
        <dbReference type="ARBA" id="ARBA00022801"/>
    </source>
</evidence>
<feature type="region of interest" description="Disordered" evidence="12">
    <location>
        <begin position="22"/>
        <end position="51"/>
    </location>
</feature>
<evidence type="ECO:0000313" key="14">
    <source>
        <dbReference type="EMBL" id="SNR88988.1"/>
    </source>
</evidence>
<keyword evidence="9" id="KW-0408">Iron</keyword>
<proteinExistence type="inferred from homology"/>
<evidence type="ECO:0000256" key="2">
    <source>
        <dbReference type="ARBA" id="ARBA00006521"/>
    </source>
</evidence>
<keyword evidence="8" id="KW-0378">Hydrolase</keyword>
<keyword evidence="5" id="KW-0004">4Fe-4S</keyword>
<keyword evidence="11" id="KW-0234">DNA repair</keyword>
<dbReference type="PANTHER" id="PTHR33693:SF1">
    <property type="entry name" value="TYPE-4 URACIL-DNA GLYCOSYLASE"/>
    <property type="match status" value="1"/>
</dbReference>
<dbReference type="GO" id="GO:0004844">
    <property type="term" value="F:uracil DNA N-glycosylase activity"/>
    <property type="evidence" value="ECO:0007669"/>
    <property type="project" value="UniProtKB-EC"/>
</dbReference>
<comment type="similarity">
    <text evidence="2">Belongs to the uracil-DNA glycosylase (UDG) superfamily. Type 4 (UDGa) family.</text>
</comment>
<evidence type="ECO:0000256" key="1">
    <source>
        <dbReference type="ARBA" id="ARBA00001400"/>
    </source>
</evidence>
<evidence type="ECO:0000256" key="11">
    <source>
        <dbReference type="ARBA" id="ARBA00023204"/>
    </source>
</evidence>
<reference evidence="15" key="1">
    <citation type="submission" date="2017-06" db="EMBL/GenBank/DDBJ databases">
        <authorList>
            <person name="Varghese N."/>
            <person name="Submissions S."/>
        </authorList>
    </citation>
    <scope>NUCLEOTIDE SEQUENCE [LARGE SCALE GENOMIC DNA]</scope>
    <source>
        <strain evidence="15">Ca-68</strain>
    </source>
</reference>
<evidence type="ECO:0000256" key="5">
    <source>
        <dbReference type="ARBA" id="ARBA00022485"/>
    </source>
</evidence>
<dbReference type="EMBL" id="FZOA01000006">
    <property type="protein sequence ID" value="SNR88988.1"/>
    <property type="molecule type" value="Genomic_DNA"/>
</dbReference>
<dbReference type="PANTHER" id="PTHR33693">
    <property type="entry name" value="TYPE-5 URACIL-DNA GLYCOSYLASE"/>
    <property type="match status" value="1"/>
</dbReference>
<dbReference type="SMART" id="SM00986">
    <property type="entry name" value="UDG"/>
    <property type="match status" value="1"/>
</dbReference>
<evidence type="ECO:0000256" key="6">
    <source>
        <dbReference type="ARBA" id="ARBA00022723"/>
    </source>
</evidence>
<dbReference type="SMART" id="SM00987">
    <property type="entry name" value="UreE_C"/>
    <property type="match status" value="1"/>
</dbReference>
<dbReference type="SUPFAM" id="SSF52141">
    <property type="entry name" value="Uracil-DNA glycosylase-like"/>
    <property type="match status" value="1"/>
</dbReference>
<gene>
    <name evidence="14" type="ORF">SAMN05192560_1605</name>
</gene>
<evidence type="ECO:0000256" key="12">
    <source>
        <dbReference type="SAM" id="MobiDB-lite"/>
    </source>
</evidence>
<keyword evidence="6" id="KW-0479">Metal-binding</keyword>
<organism evidence="14 15">
    <name type="scientific">Methylobacillus rhizosphaerae</name>
    <dbReference type="NCBI Taxonomy" id="551994"/>
    <lineage>
        <taxon>Bacteria</taxon>
        <taxon>Pseudomonadati</taxon>
        <taxon>Pseudomonadota</taxon>
        <taxon>Betaproteobacteria</taxon>
        <taxon>Nitrosomonadales</taxon>
        <taxon>Methylophilaceae</taxon>
        <taxon>Methylobacillus</taxon>
    </lineage>
</organism>
<dbReference type="Pfam" id="PF03167">
    <property type="entry name" value="UDG"/>
    <property type="match status" value="1"/>
</dbReference>
<dbReference type="InterPro" id="IPR005122">
    <property type="entry name" value="Uracil-DNA_glycosylase-like"/>
</dbReference>
<dbReference type="GO" id="GO:0046872">
    <property type="term" value="F:metal ion binding"/>
    <property type="evidence" value="ECO:0007669"/>
    <property type="project" value="UniProtKB-KW"/>
</dbReference>
<dbReference type="Gene3D" id="3.40.470.10">
    <property type="entry name" value="Uracil-DNA glycosylase-like domain"/>
    <property type="match status" value="1"/>
</dbReference>
<protein>
    <recommendedName>
        <fullName evidence="4">Type-4 uracil-DNA glycosylase</fullName>
        <ecNumber evidence="3">3.2.2.27</ecNumber>
    </recommendedName>
</protein>
<evidence type="ECO:0000256" key="7">
    <source>
        <dbReference type="ARBA" id="ARBA00022763"/>
    </source>
</evidence>
<evidence type="ECO:0000256" key="10">
    <source>
        <dbReference type="ARBA" id="ARBA00023014"/>
    </source>
</evidence>
<keyword evidence="15" id="KW-1185">Reference proteome</keyword>
<dbReference type="OrthoDB" id="5290748at2"/>
<sequence length="326" mass="35307">MGLSRDDMLRELELLPVWRSRQPVPPAAGQAHDDQHQVAAAGAASTDTPAVMAADQPVPTQAPDVVETAPASVETHAQPAPEATNHEDVGMQPDPEYFEAMQSGPEFGESAASPQFEEEAVVSQGDRRTAIMAMDWQGLQKDIAECEACDLAEKRTQTVFGVGDPNAEWLFIGEAPGAEEDRRGEPFVGPAGQLLDNMLAAIALKRGENVYIANVLKCRPPANRDPHGEEVVKCDPYLKRQVELIKPKLIVALGKFAAQSLLASDKSIAGLRGRLHDFYGVPVIITYHPAYLLRNLPDKAKAWDDLCFARDTMRDLQSAALPPSAG</sequence>
<evidence type="ECO:0000256" key="3">
    <source>
        <dbReference type="ARBA" id="ARBA00012030"/>
    </source>
</evidence>
<feature type="region of interest" description="Disordered" evidence="12">
    <location>
        <begin position="63"/>
        <end position="123"/>
    </location>
</feature>
<dbReference type="InterPro" id="IPR036895">
    <property type="entry name" value="Uracil-DNA_glycosylase-like_sf"/>
</dbReference>
<dbReference type="AlphaFoldDB" id="A0A239A1K8"/>
<dbReference type="NCBIfam" id="TIGR00758">
    <property type="entry name" value="UDG_fam4"/>
    <property type="match status" value="1"/>
</dbReference>